<gene>
    <name evidence="2" type="ORF">RM697_08230</name>
</gene>
<dbReference type="RefSeq" id="WP_311427399.1">
    <property type="nucleotide sequence ID" value="NZ_JAVRIA010000004.1"/>
</dbReference>
<proteinExistence type="predicted"/>
<evidence type="ECO:0000313" key="2">
    <source>
        <dbReference type="EMBL" id="MDT0558630.1"/>
    </source>
</evidence>
<feature type="transmembrane region" description="Helical" evidence="1">
    <location>
        <begin position="299"/>
        <end position="316"/>
    </location>
</feature>
<dbReference type="Proteomes" id="UP001259492">
    <property type="component" value="Unassembled WGS sequence"/>
</dbReference>
<keyword evidence="1" id="KW-1133">Transmembrane helix</keyword>
<keyword evidence="1" id="KW-0472">Membrane</keyword>
<feature type="transmembrane region" description="Helical" evidence="1">
    <location>
        <begin position="241"/>
        <end position="260"/>
    </location>
</feature>
<dbReference type="Pfam" id="PF12412">
    <property type="entry name" value="DUF3667"/>
    <property type="match status" value="1"/>
</dbReference>
<feature type="transmembrane region" description="Helical" evidence="1">
    <location>
        <begin position="272"/>
        <end position="293"/>
    </location>
</feature>
<feature type="transmembrane region" description="Helical" evidence="1">
    <location>
        <begin position="336"/>
        <end position="357"/>
    </location>
</feature>
<evidence type="ECO:0000256" key="1">
    <source>
        <dbReference type="SAM" id="Phobius"/>
    </source>
</evidence>
<comment type="caution">
    <text evidence="2">The sequence shown here is derived from an EMBL/GenBank/DDBJ whole genome shotgun (WGS) entry which is preliminary data.</text>
</comment>
<organism evidence="2 3">
    <name type="scientific">Microcosmobacter mediterraneus</name>
    <dbReference type="NCBI Taxonomy" id="3075607"/>
    <lineage>
        <taxon>Bacteria</taxon>
        <taxon>Pseudomonadati</taxon>
        <taxon>Bacteroidota</taxon>
        <taxon>Flavobacteriia</taxon>
        <taxon>Flavobacteriales</taxon>
        <taxon>Flavobacteriaceae</taxon>
        <taxon>Microcosmobacter</taxon>
    </lineage>
</organism>
<evidence type="ECO:0000313" key="3">
    <source>
        <dbReference type="Proteomes" id="UP001259492"/>
    </source>
</evidence>
<feature type="transmembrane region" description="Helical" evidence="1">
    <location>
        <begin position="85"/>
        <end position="102"/>
    </location>
</feature>
<dbReference type="EMBL" id="JAVRIA010000004">
    <property type="protein sequence ID" value="MDT0558630.1"/>
    <property type="molecule type" value="Genomic_DNA"/>
</dbReference>
<sequence>MPKELVTCKNCDNDYQQGFSFCPHCGQQTQDDLTLGVLFYNTISNYFSFDARFLKGFIPLMFKPGFLPKKFIEGKRLVYLHPGQMYLFVAFIFFFVFSFYVNNQTRDLDEQLKNASVVNTVKDSIPNKQQVIDSINLDKIKAPLLKNKEALGLKYEDIEALDSITKMELKSNNSAPNLAFNFNERKVDSLIAIGASDDAIYKAMGRPENPNFFTKKFFEQMLKFYREKGVGSIMQTFYDSLPIALFFMLPIFALLLKLFYYKRGRYAHHLVFSLYYFSFLFTAFMLIYLFNLLLDLPSWIGWLVALSTYFYFYLAAKRFYGNGWFLTWFKTSVVTFLYLMVVTPFALVILGFLSFMFY</sequence>
<reference evidence="2 3" key="1">
    <citation type="submission" date="2023-09" db="EMBL/GenBank/DDBJ databases">
        <authorList>
            <person name="Rey-Velasco X."/>
        </authorList>
    </citation>
    <scope>NUCLEOTIDE SEQUENCE [LARGE SCALE GENOMIC DNA]</scope>
    <source>
        <strain evidence="2 3">W332</strain>
    </source>
</reference>
<keyword evidence="3" id="KW-1185">Reference proteome</keyword>
<accession>A0ABU2YLC0</accession>
<dbReference type="InterPro" id="IPR022134">
    <property type="entry name" value="DUF3667"/>
</dbReference>
<keyword evidence="1" id="KW-0812">Transmembrane</keyword>
<name>A0ABU2YLC0_9FLAO</name>
<protein>
    <submittedName>
        <fullName evidence="2">DUF3667 domain-containing protein</fullName>
    </submittedName>
</protein>